<name>A0A7Y0HXT5_9BIFI</name>
<feature type="transmembrane region" description="Helical" evidence="2">
    <location>
        <begin position="87"/>
        <end position="107"/>
    </location>
</feature>
<feature type="transmembrane region" description="Helical" evidence="2">
    <location>
        <begin position="142"/>
        <end position="166"/>
    </location>
</feature>
<keyword evidence="2" id="KW-1133">Transmembrane helix</keyword>
<dbReference type="Proteomes" id="UP000588277">
    <property type="component" value="Unassembled WGS sequence"/>
</dbReference>
<feature type="transmembrane region" description="Helical" evidence="2">
    <location>
        <begin position="54"/>
        <end position="75"/>
    </location>
</feature>
<dbReference type="AlphaFoldDB" id="A0A7Y0HXT5"/>
<protein>
    <recommendedName>
        <fullName evidence="5">DUF2178 domain-containing protein</fullName>
    </recommendedName>
</protein>
<keyword evidence="2" id="KW-0812">Transmembrane</keyword>
<keyword evidence="2" id="KW-0472">Membrane</keyword>
<evidence type="ECO:0008006" key="5">
    <source>
        <dbReference type="Google" id="ProtNLM"/>
    </source>
</evidence>
<dbReference type="EMBL" id="JAAIIH010000007">
    <property type="protein sequence ID" value="NMN00546.1"/>
    <property type="molecule type" value="Genomic_DNA"/>
</dbReference>
<evidence type="ECO:0000256" key="1">
    <source>
        <dbReference type="SAM" id="MobiDB-lite"/>
    </source>
</evidence>
<feature type="region of interest" description="Disordered" evidence="1">
    <location>
        <begin position="1"/>
        <end position="44"/>
    </location>
</feature>
<comment type="caution">
    <text evidence="3">The sequence shown here is derived from an EMBL/GenBank/DDBJ whole genome shotgun (WGS) entry which is preliminary data.</text>
</comment>
<feature type="transmembrane region" description="Helical" evidence="2">
    <location>
        <begin position="178"/>
        <end position="200"/>
    </location>
</feature>
<dbReference type="RefSeq" id="WP_169275691.1">
    <property type="nucleotide sequence ID" value="NZ_JAAIIH010000007.1"/>
</dbReference>
<accession>A0A7Y0HXT5</accession>
<evidence type="ECO:0000313" key="3">
    <source>
        <dbReference type="EMBL" id="NMN00546.1"/>
    </source>
</evidence>
<sequence length="278" mass="29114">MRNHNVNNDGGDFAGRGNGAAHGSAHGNARPLRDIANPHGLRAPVSPRGRVRGIPCVTGFALLMAAVLIGCILADRPSVFPWGVGPTVAACAVLAVAGVALIAAAFVRPHPPTDDERRAIARAARRPAESVAKETRRGRLRFLAAAALMLVWGVAWIVTGGVRFGWGAPAFRDWAATGLWAVAAGVILIVAGLLLGRGGYGVPVPRGDERDRLVRLRAEAATGRIMALACILLEVALMTASLAFDSAPLMYVGLGLLIAFVLHSVVSAIAAAYYERRM</sequence>
<evidence type="ECO:0000256" key="2">
    <source>
        <dbReference type="SAM" id="Phobius"/>
    </source>
</evidence>
<feature type="transmembrane region" description="Helical" evidence="2">
    <location>
        <begin position="221"/>
        <end position="244"/>
    </location>
</feature>
<dbReference type="InterPro" id="IPR036259">
    <property type="entry name" value="MFS_trans_sf"/>
</dbReference>
<keyword evidence="4" id="KW-1185">Reference proteome</keyword>
<reference evidence="3 4" key="1">
    <citation type="submission" date="2020-02" db="EMBL/GenBank/DDBJ databases">
        <title>Characterization of phylogenetic diversity of novel bifidobacterial species isolated in Czech ZOOs.</title>
        <authorList>
            <person name="Lugli G.A."/>
            <person name="Vera N.B."/>
            <person name="Ventura M."/>
        </authorList>
    </citation>
    <scope>NUCLEOTIDE SEQUENCE [LARGE SCALE GENOMIC DNA]</scope>
    <source>
        <strain evidence="3 4">DSM 109958</strain>
    </source>
</reference>
<organism evidence="3 4">
    <name type="scientific">Bifidobacterium moraviense</name>
    <dbReference type="NCBI Taxonomy" id="2675323"/>
    <lineage>
        <taxon>Bacteria</taxon>
        <taxon>Bacillati</taxon>
        <taxon>Actinomycetota</taxon>
        <taxon>Actinomycetes</taxon>
        <taxon>Bifidobacteriales</taxon>
        <taxon>Bifidobacteriaceae</taxon>
        <taxon>Bifidobacterium</taxon>
    </lineage>
</organism>
<evidence type="ECO:0000313" key="4">
    <source>
        <dbReference type="Proteomes" id="UP000588277"/>
    </source>
</evidence>
<feature type="compositionally biased region" description="Low complexity" evidence="1">
    <location>
        <begin position="21"/>
        <end position="30"/>
    </location>
</feature>
<feature type="transmembrane region" description="Helical" evidence="2">
    <location>
        <begin position="250"/>
        <end position="274"/>
    </location>
</feature>
<gene>
    <name evidence="3" type="ORF">G1C96_1125</name>
</gene>
<dbReference type="Gene3D" id="1.20.1250.20">
    <property type="entry name" value="MFS general substrate transporter like domains"/>
    <property type="match status" value="1"/>
</dbReference>
<dbReference type="SUPFAM" id="SSF103473">
    <property type="entry name" value="MFS general substrate transporter"/>
    <property type="match status" value="1"/>
</dbReference>
<proteinExistence type="predicted"/>